<reference evidence="1" key="1">
    <citation type="journal article" date="2014" name="Front. Microbiol.">
        <title>High frequency of phylogenetically diverse reductive dehalogenase-homologous genes in deep subseafloor sedimentary metagenomes.</title>
        <authorList>
            <person name="Kawai M."/>
            <person name="Futagami T."/>
            <person name="Toyoda A."/>
            <person name="Takaki Y."/>
            <person name="Nishi S."/>
            <person name="Hori S."/>
            <person name="Arai W."/>
            <person name="Tsubouchi T."/>
            <person name="Morono Y."/>
            <person name="Uchiyama I."/>
            <person name="Ito T."/>
            <person name="Fujiyama A."/>
            <person name="Inagaki F."/>
            <person name="Takami H."/>
        </authorList>
    </citation>
    <scope>NUCLEOTIDE SEQUENCE</scope>
    <source>
        <strain evidence="1">Expedition CK06-06</strain>
    </source>
</reference>
<proteinExistence type="predicted"/>
<dbReference type="EMBL" id="BARW01007730">
    <property type="protein sequence ID" value="GAI75445.1"/>
    <property type="molecule type" value="Genomic_DNA"/>
</dbReference>
<evidence type="ECO:0000313" key="1">
    <source>
        <dbReference type="EMBL" id="GAI75445.1"/>
    </source>
</evidence>
<gene>
    <name evidence="1" type="ORF">S12H4_16019</name>
</gene>
<name>X1SJ67_9ZZZZ</name>
<comment type="caution">
    <text evidence="1">The sequence shown here is derived from an EMBL/GenBank/DDBJ whole genome shotgun (WGS) entry which is preliminary data.</text>
</comment>
<dbReference type="AlphaFoldDB" id="X1SJ67"/>
<sequence>MRELKLDGIEEKYNQVKAFMGTLGKISRDFNTKQGITEDYAGPFNQRYDLERLVAEIRKNLIYFLVRQLNTELCPNVTISEEDIEKQLTEKFGELGFSAHFIHHHIQANFVTRSAALSHEEILTKARHLVPSRWDNHEQRKSTLDELVKGRKLVLNAYMESYYANSRDGLTALEKLVKIVLDDEDPTTVTGHKISTIYWQNTGDEYYRTNELEDKNIEKVRAHKNNKFLVYFKDEEKARKVALALLNQPFSVSTLGRPRRLLAVKKQE</sequence>
<protein>
    <submittedName>
        <fullName evidence="1">Uncharacterized protein</fullName>
    </submittedName>
</protein>
<organism evidence="1">
    <name type="scientific">marine sediment metagenome</name>
    <dbReference type="NCBI Taxonomy" id="412755"/>
    <lineage>
        <taxon>unclassified sequences</taxon>
        <taxon>metagenomes</taxon>
        <taxon>ecological metagenomes</taxon>
    </lineage>
</organism>
<accession>X1SJ67</accession>